<evidence type="ECO:0000256" key="6">
    <source>
        <dbReference type="SAM" id="Coils"/>
    </source>
</evidence>
<dbReference type="InterPro" id="IPR015943">
    <property type="entry name" value="WD40/YVTN_repeat-like_dom_sf"/>
</dbReference>
<dbReference type="InterPro" id="IPR013783">
    <property type="entry name" value="Ig-like_fold"/>
</dbReference>
<dbReference type="Gene3D" id="1.10.287.130">
    <property type="match status" value="1"/>
</dbReference>
<evidence type="ECO:0000256" key="7">
    <source>
        <dbReference type="SAM" id="Phobius"/>
    </source>
</evidence>
<dbReference type="Pfam" id="PF07494">
    <property type="entry name" value="Reg_prop"/>
    <property type="match status" value="7"/>
</dbReference>
<evidence type="ECO:0000256" key="1">
    <source>
        <dbReference type="ARBA" id="ARBA00000085"/>
    </source>
</evidence>
<evidence type="ECO:0000256" key="3">
    <source>
        <dbReference type="ARBA" id="ARBA00022553"/>
    </source>
</evidence>
<evidence type="ECO:0000313" key="11">
    <source>
        <dbReference type="Proteomes" id="UP001597387"/>
    </source>
</evidence>
<dbReference type="Gene3D" id="3.40.50.2300">
    <property type="match status" value="2"/>
</dbReference>
<dbReference type="CDD" id="cd17546">
    <property type="entry name" value="REC_hyHK_CKI1_RcsC-like"/>
    <property type="match status" value="1"/>
</dbReference>
<dbReference type="InterPro" id="IPR011123">
    <property type="entry name" value="Y_Y_Y"/>
</dbReference>
<evidence type="ECO:0000313" key="10">
    <source>
        <dbReference type="EMBL" id="MFD2160956.1"/>
    </source>
</evidence>
<dbReference type="SUPFAM" id="SSF63829">
    <property type="entry name" value="Calcium-dependent phosphotriesterase"/>
    <property type="match status" value="3"/>
</dbReference>
<dbReference type="CDD" id="cd16922">
    <property type="entry name" value="HATPase_EvgS-ArcB-TorS-like"/>
    <property type="match status" value="1"/>
</dbReference>
<dbReference type="EMBL" id="JBHUHZ010000001">
    <property type="protein sequence ID" value="MFD2160956.1"/>
    <property type="molecule type" value="Genomic_DNA"/>
</dbReference>
<dbReference type="Gene3D" id="2.130.10.10">
    <property type="entry name" value="YVTN repeat-like/Quinoprotein amine dehydrogenase"/>
    <property type="match status" value="2"/>
</dbReference>
<keyword evidence="7" id="KW-1133">Transmembrane helix</keyword>
<evidence type="ECO:0000259" key="9">
    <source>
        <dbReference type="PROSITE" id="PS50110"/>
    </source>
</evidence>
<comment type="catalytic activity">
    <reaction evidence="1">
        <text>ATP + protein L-histidine = ADP + protein N-phospho-L-histidine.</text>
        <dbReference type="EC" id="2.7.13.3"/>
    </reaction>
</comment>
<dbReference type="CDD" id="cd00146">
    <property type="entry name" value="PKD"/>
    <property type="match status" value="1"/>
</dbReference>
<dbReference type="SUPFAM" id="SSF55874">
    <property type="entry name" value="ATPase domain of HSP90 chaperone/DNA topoisomerase II/histidine kinase"/>
    <property type="match status" value="1"/>
</dbReference>
<feature type="domain" description="Response regulatory" evidence="9">
    <location>
        <begin position="1116"/>
        <end position="1229"/>
    </location>
</feature>
<feature type="domain" description="Histidine kinase" evidence="8">
    <location>
        <begin position="875"/>
        <end position="1097"/>
    </location>
</feature>
<dbReference type="Pfam" id="PF02518">
    <property type="entry name" value="HATPase_c"/>
    <property type="match status" value="1"/>
</dbReference>
<organism evidence="10 11">
    <name type="scientific">Paradesertivirga mongoliensis</name>
    <dbReference type="NCBI Taxonomy" id="2100740"/>
    <lineage>
        <taxon>Bacteria</taxon>
        <taxon>Pseudomonadati</taxon>
        <taxon>Bacteroidota</taxon>
        <taxon>Sphingobacteriia</taxon>
        <taxon>Sphingobacteriales</taxon>
        <taxon>Sphingobacteriaceae</taxon>
        <taxon>Paradesertivirga</taxon>
    </lineage>
</organism>
<dbReference type="PRINTS" id="PR00344">
    <property type="entry name" value="BCTRLSENSOR"/>
</dbReference>
<dbReference type="Gene3D" id="3.30.565.10">
    <property type="entry name" value="Histidine kinase-like ATPase, C-terminal domain"/>
    <property type="match status" value="1"/>
</dbReference>
<evidence type="ECO:0000256" key="4">
    <source>
        <dbReference type="ARBA" id="ARBA00023012"/>
    </source>
</evidence>
<evidence type="ECO:0000256" key="5">
    <source>
        <dbReference type="PROSITE-ProRule" id="PRU00169"/>
    </source>
</evidence>
<dbReference type="SUPFAM" id="SSF52172">
    <property type="entry name" value="CheY-like"/>
    <property type="match status" value="2"/>
</dbReference>
<dbReference type="InterPro" id="IPR036097">
    <property type="entry name" value="HisK_dim/P_sf"/>
</dbReference>
<dbReference type="Pfam" id="PF00512">
    <property type="entry name" value="HisKA"/>
    <property type="match status" value="1"/>
</dbReference>
<dbReference type="PANTHER" id="PTHR45339">
    <property type="entry name" value="HYBRID SIGNAL TRANSDUCTION HISTIDINE KINASE J"/>
    <property type="match status" value="1"/>
</dbReference>
<dbReference type="InterPro" id="IPR004358">
    <property type="entry name" value="Sig_transdc_His_kin-like_C"/>
</dbReference>
<dbReference type="Pfam" id="PF07495">
    <property type="entry name" value="Y_Y_Y"/>
    <property type="match status" value="1"/>
</dbReference>
<dbReference type="Pfam" id="PF00072">
    <property type="entry name" value="Response_reg"/>
    <property type="match status" value="2"/>
</dbReference>
<evidence type="ECO:0000259" key="8">
    <source>
        <dbReference type="PROSITE" id="PS50109"/>
    </source>
</evidence>
<keyword evidence="11" id="KW-1185">Reference proteome</keyword>
<protein>
    <recommendedName>
        <fullName evidence="2">histidine kinase</fullName>
        <ecNumber evidence="2">2.7.13.3</ecNumber>
    </recommendedName>
</protein>
<evidence type="ECO:0000256" key="2">
    <source>
        <dbReference type="ARBA" id="ARBA00012438"/>
    </source>
</evidence>
<feature type="transmembrane region" description="Helical" evidence="7">
    <location>
        <begin position="777"/>
        <end position="797"/>
    </location>
</feature>
<keyword evidence="4" id="KW-0902">Two-component regulatory system</keyword>
<dbReference type="InterPro" id="IPR003661">
    <property type="entry name" value="HisK_dim/P_dom"/>
</dbReference>
<sequence length="1385" mass="154828">MRFKNISVNDGLSQNHVQAILRDSRGFMWFGTRDGLNRYDGYTYKIYKEDRNKKGAISSGFINDIIEDKDGNIWVGTSHGLNKYDRNSDTFTLYSPAGISLKISDLMIDSQQRLWITAANYGLLHFDPVKKKFTGYISDPKNPNTLESKEAIKVFEYDKNTLWIVVRQGLEELDLRTNSIRHIRHDPNDPKSIGQDKVRDVFRDSKGQIWLSLYRRGLSRFNKSDKSFTDYPYNPDKPNGLTESFILTINEGPDGKLWLGMENKGICVFDYNTLSSVSYEPEPFNPASLSHQYVRVIYDDNNGSIWAGTQAGGVNQLSVSGNKFSHFTQVVGSGGLSNKNVFALHEDRNGLLWIGTDGGGLNIYDPKKNSFSVLRADSTKIGRAISSDFISSIEQIEQDKLAIGYGRDGGLDFFNFETKKFTHFKTEVKGDPKTVAGKTLNDIVKDYNGDIWIGGGGSGLNRFNVDSNTFTKFKNLDSDVSRISSNVVNTLFQDRDGNLWVGTNVGLDLFNRDDNSFTHFVSSPGRNGLGADGVNYILGDKNGDLWIATNGGLTFMDIKTRKFLTYTTHDGLPNNLVRGVLQDRQGNLWISTSNGLSKFDANSKRFSNFDLSDGLQSREFNIGACFMGQDGTMYFGGVNGFNAFHPDSIKYNKAVPPVVLTDFLLVNKDIAIGEGSPLKKSISETKEIVLAYDEAAFFSFEFAALNFISPEKNRYAYKLEGFDHEWISSGSKRFATYTNLAPGTYTFHVKASNNDGVWNEKGTSVRIIIMPPFYLTWWFKVLLILAIGGAIYAFFLYRTRALNVQKEELEKQVEARTLELAAQADDLQSINEELQAQSEELQTQSEELQMQTKEAQLAREEAEKANLAKSTFLAVMSHEIRTPMNGVLGMSSLLCETSLDPEQREYAETIKTSGDALLNVINDILDFSKAESGSLELDPHDFDLRKCVEEVLDVFSGRSSQLGIDLISYVDPKITSHLIGDSLRLRQVLINLVGNALKFTHQGEVYLGVTLAKEDSNGEFVLHFEVKDSGIGIPEDKIGRLFKAFSQVDSSITRKYGGTGLGLVICDRLVTLMDGQIDVESQFGQGSTFSFTISLPKGKDILDDAGILLTAQRGKRVLIVDDNRTNLRILRLQLEQWHLVVEDASSGKEALELLKERPAFDLVVTDMQMPEIDGVGLSEEIKKVSSELPIILLSSIGDETRKKYSHLFSAIITKPVKQQQLLRVVQQAFNSSKPVAKEVKPTNVLQEEFALQNPLSILIAEDNLINQKLIIKVLSKLGYAALVTATGLEVIDAFDKKFHEVILMDIQMPEMDGLEATRQIRQRFEKQPVIVAMTANAMVEDKEECFAAGMDYYISKPINMEELLKVLEEASRKFSGLSSVTQIES</sequence>
<reference evidence="11" key="1">
    <citation type="journal article" date="2019" name="Int. J. Syst. Evol. Microbiol.">
        <title>The Global Catalogue of Microorganisms (GCM) 10K type strain sequencing project: providing services to taxonomists for standard genome sequencing and annotation.</title>
        <authorList>
            <consortium name="The Broad Institute Genomics Platform"/>
            <consortium name="The Broad Institute Genome Sequencing Center for Infectious Disease"/>
            <person name="Wu L."/>
            <person name="Ma J."/>
        </authorList>
    </citation>
    <scope>NUCLEOTIDE SEQUENCE [LARGE SCALE GENOMIC DNA]</scope>
    <source>
        <strain evidence="11">KCTC 42217</strain>
    </source>
</reference>
<dbReference type="PANTHER" id="PTHR45339:SF1">
    <property type="entry name" value="HYBRID SIGNAL TRANSDUCTION HISTIDINE KINASE J"/>
    <property type="match status" value="1"/>
</dbReference>
<dbReference type="PROSITE" id="PS50110">
    <property type="entry name" value="RESPONSE_REGULATORY"/>
    <property type="match status" value="2"/>
</dbReference>
<dbReference type="SMART" id="SM00448">
    <property type="entry name" value="REC"/>
    <property type="match status" value="2"/>
</dbReference>
<dbReference type="InterPro" id="IPR011006">
    <property type="entry name" value="CheY-like_superfamily"/>
</dbReference>
<feature type="modified residue" description="4-aspartylphosphate" evidence="5">
    <location>
        <position position="1305"/>
    </location>
</feature>
<dbReference type="InterPro" id="IPR005467">
    <property type="entry name" value="His_kinase_dom"/>
</dbReference>
<dbReference type="CDD" id="cd00156">
    <property type="entry name" value="REC"/>
    <property type="match status" value="1"/>
</dbReference>
<dbReference type="Gene3D" id="2.60.40.10">
    <property type="entry name" value="Immunoglobulins"/>
    <property type="match status" value="1"/>
</dbReference>
<proteinExistence type="predicted"/>
<keyword evidence="7" id="KW-0472">Membrane</keyword>
<dbReference type="EC" id="2.7.13.3" evidence="2"/>
<name>A0ABW4ZGG9_9SPHI</name>
<accession>A0ABW4ZGG9</accession>
<gene>
    <name evidence="10" type="ORF">ACFSJU_01020</name>
</gene>
<dbReference type="Proteomes" id="UP001597387">
    <property type="component" value="Unassembled WGS sequence"/>
</dbReference>
<dbReference type="CDD" id="cd00082">
    <property type="entry name" value="HisKA"/>
    <property type="match status" value="1"/>
</dbReference>
<dbReference type="InterPro" id="IPR011110">
    <property type="entry name" value="Reg_prop"/>
</dbReference>
<dbReference type="SMART" id="SM00387">
    <property type="entry name" value="HATPase_c"/>
    <property type="match status" value="1"/>
</dbReference>
<dbReference type="InterPro" id="IPR036890">
    <property type="entry name" value="HATPase_C_sf"/>
</dbReference>
<keyword evidence="7" id="KW-0812">Transmembrane</keyword>
<dbReference type="InterPro" id="IPR001789">
    <property type="entry name" value="Sig_transdc_resp-reg_receiver"/>
</dbReference>
<feature type="domain" description="Response regulatory" evidence="9">
    <location>
        <begin position="1256"/>
        <end position="1371"/>
    </location>
</feature>
<dbReference type="SUPFAM" id="SSF47384">
    <property type="entry name" value="Homodimeric domain of signal transducing histidine kinase"/>
    <property type="match status" value="1"/>
</dbReference>
<dbReference type="InterPro" id="IPR003594">
    <property type="entry name" value="HATPase_dom"/>
</dbReference>
<feature type="coiled-coil region" evidence="6">
    <location>
        <begin position="806"/>
        <end position="870"/>
    </location>
</feature>
<keyword evidence="3 5" id="KW-0597">Phosphoprotein</keyword>
<feature type="modified residue" description="4-aspartylphosphate" evidence="5">
    <location>
        <position position="1166"/>
    </location>
</feature>
<dbReference type="SMART" id="SM00388">
    <property type="entry name" value="HisKA"/>
    <property type="match status" value="1"/>
</dbReference>
<keyword evidence="6" id="KW-0175">Coiled coil</keyword>
<comment type="caution">
    <text evidence="10">The sequence shown here is derived from an EMBL/GenBank/DDBJ whole genome shotgun (WGS) entry which is preliminary data.</text>
</comment>
<dbReference type="PROSITE" id="PS50109">
    <property type="entry name" value="HIS_KIN"/>
    <property type="match status" value="1"/>
</dbReference>